<name>A0A382H766_9ZZZZ</name>
<feature type="transmembrane region" description="Helical" evidence="1">
    <location>
        <begin position="36"/>
        <end position="52"/>
    </location>
</feature>
<gene>
    <name evidence="2" type="ORF">METZ01_LOCUS235467</name>
</gene>
<protein>
    <submittedName>
        <fullName evidence="2">Uncharacterized protein</fullName>
    </submittedName>
</protein>
<sequence>MKYLAYIALHILTLFHTLIWIFFVFGCFFSKTIAKLNLFIILPFIYLSYINNQHPFVILKLILLRKYYKDLPDIPVNFNEKDFNQNEYESALIQLQILEDNLSSQNKLTSEEKRNIIVYYQKLEKFYVLPHYFNLLKIHFDDSFQNPLTPQGLLILGAILSAYTMSNKSPITIVKNILSKLFSD</sequence>
<keyword evidence="1" id="KW-1133">Transmembrane helix</keyword>
<feature type="transmembrane region" description="Helical" evidence="1">
    <location>
        <begin position="6"/>
        <end position="29"/>
    </location>
</feature>
<evidence type="ECO:0000256" key="1">
    <source>
        <dbReference type="SAM" id="Phobius"/>
    </source>
</evidence>
<proteinExistence type="predicted"/>
<keyword evidence="1" id="KW-0812">Transmembrane</keyword>
<dbReference type="PROSITE" id="PS51257">
    <property type="entry name" value="PROKAR_LIPOPROTEIN"/>
    <property type="match status" value="1"/>
</dbReference>
<accession>A0A382H766</accession>
<reference evidence="2" key="1">
    <citation type="submission" date="2018-05" db="EMBL/GenBank/DDBJ databases">
        <authorList>
            <person name="Lanie J.A."/>
            <person name="Ng W.-L."/>
            <person name="Kazmierczak K.M."/>
            <person name="Andrzejewski T.M."/>
            <person name="Davidsen T.M."/>
            <person name="Wayne K.J."/>
            <person name="Tettelin H."/>
            <person name="Glass J.I."/>
            <person name="Rusch D."/>
            <person name="Podicherti R."/>
            <person name="Tsui H.-C.T."/>
            <person name="Winkler M.E."/>
        </authorList>
    </citation>
    <scope>NUCLEOTIDE SEQUENCE</scope>
</reference>
<dbReference type="EMBL" id="UINC01059327">
    <property type="protein sequence ID" value="SVB82613.1"/>
    <property type="molecule type" value="Genomic_DNA"/>
</dbReference>
<evidence type="ECO:0000313" key="2">
    <source>
        <dbReference type="EMBL" id="SVB82613.1"/>
    </source>
</evidence>
<organism evidence="2">
    <name type="scientific">marine metagenome</name>
    <dbReference type="NCBI Taxonomy" id="408172"/>
    <lineage>
        <taxon>unclassified sequences</taxon>
        <taxon>metagenomes</taxon>
        <taxon>ecological metagenomes</taxon>
    </lineage>
</organism>
<keyword evidence="1" id="KW-0472">Membrane</keyword>
<dbReference type="AlphaFoldDB" id="A0A382H766"/>